<evidence type="ECO:0000256" key="4">
    <source>
        <dbReference type="ARBA" id="ARBA00022729"/>
    </source>
</evidence>
<name>A0A426T9B7_STRSU</name>
<evidence type="ECO:0000256" key="2">
    <source>
        <dbReference type="ARBA" id="ARBA00022525"/>
    </source>
</evidence>
<dbReference type="Gene3D" id="3.10.20.470">
    <property type="match status" value="5"/>
</dbReference>
<evidence type="ECO:0000313" key="10">
    <source>
        <dbReference type="Proteomes" id="UP000274117"/>
    </source>
</evidence>
<feature type="compositionally biased region" description="Pro residues" evidence="7">
    <location>
        <begin position="1645"/>
        <end position="1655"/>
    </location>
</feature>
<evidence type="ECO:0000256" key="3">
    <source>
        <dbReference type="ARBA" id="ARBA00022581"/>
    </source>
</evidence>
<protein>
    <submittedName>
        <fullName evidence="9">YSIRK-type signal peptide-containing protein</fullName>
    </submittedName>
</protein>
<sequence>MTIYIAIYIIRRRFMRKNNKKSFNWYGMRQHFSIRKYHFGAASVLLGMSLALGAGGQAVKAEETVASSEALASTTATSSTQASSEVVPATSVEATTTTATETVAPAATTTEVAATERTATINYIVQYLLEDGTLVEAVVKSATVTTTDATAKTTVDVTAELPEGYVLAEGQAETTSNQVTEGAENLVTIKVAKKAEVAATTTEAPAATTTATETAAPATTTEAATDATEVSVPVTAEEAKVVLEQVTSEAEVLANEAERLVAASDSDNTALKAAAAATKLSATEATTVLKDSLATLDQVNAQIDAVRTNVEALALELRKFLGTDVIEVALNNSLSDLKVGDGTGVLIETGTTATPSMDDANGADVKPHTLRTGISATSQTGWYTFDSYDFNAYNANQPELKDKGTPIDAYIRYSLDENANTSTILAELVSTTTGEVLETHTVELGASVTLSNPQTVNPNNEVVTIKYDETLAAEGSTQGSLVLSGSLTGTYNIIIVPDYQVNVTKYVVENENTVLATYSLQTIGGQPVTSSDKREFAGYTYTTTTKEAVQGGLPVGTAYLAGKVNENTLNYKVIRKIVANNQVITEYYYLDPTYTGTVDWTGIDTTGFIKLLETSPLVYTDGLTYDYNKNSTIFAAHTLDPDTGLMVFKESPVNDQGSKYRVVAQWSGTGDTGGTYGRIYIGTQVYTPANTANPEFKWRGANDTFVNKGFVPAGIQQNLRNAAVATAYETTHWYTPIPQIAQIIYQTEDGTQLDGIDTATGNPGELINYLTTNRINAYKLSGYELVSDGGPQSGQDATYDYTNDDATDPSQKFYVVLKERVKPVDPTDPNTPTPKPGEPVDPTDPNSPVWPESVKDLETTQEVVRTITYEDEAGNEVATKFEDKVTFTRTAQVNLVTGDITYGAWTADNGDNVLDGKVLPEVPGYTATTATKNGANVTPESTTVYAQVTADSADIVEKVVYVQDTQTAKITISTVDANGGNKTEYATVNETGKHTEPVATTTVEEKLLELKRKGYDVETKVTDTFLDSAKTFDNVKDAADQPSQSYEIVVKERVVDIPKDVVPGQPVDPNDPNSPVWPDSAKDLVTSEQVTRTIKYVYEDGSEAFATVTETKDFTRTASINLVTGEITYGEWTPAQTFEDVPSPLLDGYIADIKVVSTDPVNAEDADIEIVVTYKKLGSWVPELPEGETPVPPITYPNDPNEDPTIPGQPTPTPGIPEIPGYVPVGPDGNELPKDPNTGQYIPPVPVDPTVDTPITYVKQEQQATITFVNVTDPANPVTLVTIPLDGVTGDQFGYDTDPVVANYQKAGYTVTNKDNYSKDGVYSADPADHDAFVFELVQRVEVVDPNDPNTPTPKPGEPVDPTDPNSPVWPETVKDLVTTEEVTRIISYVDNKGNTVFESVTETKKFTRTADINLVTGVITYGEWSPVQSLAEVTSPKHPNHLVSLPVVAAQEVTAVDPDIHVEVVYTPLGSWVPVVPPGYPEVPETVYPVDPEDPTKPGTDVPTIPYIPGIVPTIPNPDNPDETIPLQPVDPNDPTKGYEVPPVPEDPTQNTPITYVLADQKATVNYVDEAGNPILSPVELTGKSGADLGYSTLPTIEDLKKKGYELVSNDYPEGGSFDKDALVDQVYTVVLKERVVPVDPTDPNTPTPKPGEPVDPNDPNSPVWPDSVKDLVTKEEVTRTITYVDNTGKTVFETVTETKEFTRTAEINLVTGVITYGEWTPVQTFEDVTSPLLANHLVDTPVVKGQDVNATDPDINVTVVYTPLGSWVPVVPPGFPEVPETAYPVDPTDPTKPGTEVPTVPHIPGTTPVTPDPENPGTFIPLTPVDPEDPSKGYEVPPVPTDPTKDTPIVYVEDNKQLASVTIVDESTGNTISTFFEQGKPGFKVGINTDEKLAELTKAGYTVTSDEYNDSDKVYDKDDNVDQSWTIKVTPRIEPVDPTNPPKPGEPVDPTDPNSPVWPDSVKDLVTTQEVVRTITYVNEAGETVATEVVQKVNFTRTAQVNLVTGEITYGEWTPAQELPAVSSPVVAGYYTETPLVDPATVNAEDADVTVTVVYKKLGNWIPNIPGQPVNPLPYPNDPENPGVPGEPDVVIPYVPGYTPEDPNGNPLTPVDPEDPSKGYIPPTPENPGVDTSITYVADDQKAIVNYVDENGNPLATSGTLTGKSGETIDYTTTPTIEDLIKQGYELVEDGFPTGATYDKDKSVDQVFTVTLKAKVVPVDPTDPNTPTPKPGEPVDPTDPNSPVWPDSVKDLVTTQEVVRTITYVNEAGETVATEVVQKVNFTRTAQVNLVTGEITYGEWTPAQELPAVSSPVVAGYYTETPLVDPTTVNAEDADVTVTVVYKKLGNWIPNVPGEQVPPIPYPNHPTDPSKPGVPTTPVVPVVPGYVPVGPDGNELPKDPNGNYIPPVPTNPGVDTPITYIPVKPGTPVVPPVTPPAKPDRPVSPETPEVPARPEVPAKPAQPASPAGPVVDQLPNTGESNSTAATAIGASMLLAALALAGKRRRQE</sequence>
<reference evidence="9 10" key="2">
    <citation type="submission" date="2018-12" db="EMBL/GenBank/DDBJ databases">
        <title>Whole-genome sequences of fifteen clinical Streptococcus suis strains isolated from pigs between 2006 and 2018.</title>
        <authorList>
            <person name="Stevens M.J.A."/>
            <person name="Cernela N."/>
            <person name="Spoerry Serrano N."/>
            <person name="Schmitt S."/>
            <person name="Schrenzel J."/>
            <person name="Stephan R."/>
        </authorList>
    </citation>
    <scope>NUCLEOTIDE SEQUENCE [LARGE SCALE GENOMIC DNA]</scope>
    <source>
        <strain evidence="9 10">PP422</strain>
    </source>
</reference>
<evidence type="ECO:0000313" key="9">
    <source>
        <dbReference type="EMBL" id="RRR50437.1"/>
    </source>
</evidence>
<feature type="region of interest" description="Disordered" evidence="7">
    <location>
        <begin position="2220"/>
        <end position="2248"/>
    </location>
</feature>
<dbReference type="Pfam" id="PF04650">
    <property type="entry name" value="YSIRK_signal"/>
    <property type="match status" value="1"/>
</dbReference>
<dbReference type="Pfam" id="PF00746">
    <property type="entry name" value="Gram_pos_anchor"/>
    <property type="match status" value="1"/>
</dbReference>
<dbReference type="NCBIfam" id="TIGR01168">
    <property type="entry name" value="YSIRK_signal"/>
    <property type="match status" value="1"/>
</dbReference>
<keyword evidence="3" id="KW-0945">Host-virus interaction</keyword>
<feature type="region of interest" description="Disordered" evidence="7">
    <location>
        <begin position="2433"/>
        <end position="2485"/>
    </location>
</feature>
<feature type="region of interest" description="Disordered" evidence="7">
    <location>
        <begin position="1931"/>
        <end position="1961"/>
    </location>
</feature>
<dbReference type="PROSITE" id="PS50847">
    <property type="entry name" value="GRAM_POS_ANCHORING"/>
    <property type="match status" value="1"/>
</dbReference>
<feature type="coiled-coil region" evidence="6">
    <location>
        <begin position="236"/>
        <end position="263"/>
    </location>
</feature>
<feature type="compositionally biased region" description="Pro residues" evidence="7">
    <location>
        <begin position="1349"/>
        <end position="1359"/>
    </location>
</feature>
<dbReference type="NCBIfam" id="TIGR01167">
    <property type="entry name" value="LPXTG_anchor"/>
    <property type="match status" value="1"/>
</dbReference>
<feature type="region of interest" description="Disordered" evidence="7">
    <location>
        <begin position="820"/>
        <end position="853"/>
    </location>
</feature>
<dbReference type="PANTHER" id="PTHR13037:SF24">
    <property type="entry name" value="POLYCOMB PROTEIN PCL-RELATED"/>
    <property type="match status" value="1"/>
</dbReference>
<keyword evidence="5" id="KW-0572">Peptidoglycan-anchor</keyword>
<keyword evidence="1" id="KW-0134">Cell wall</keyword>
<keyword evidence="6" id="KW-0175">Coiled coil</keyword>
<feature type="compositionally biased region" description="Pro residues" evidence="7">
    <location>
        <begin position="1940"/>
        <end position="1949"/>
    </location>
</feature>
<feature type="compositionally biased region" description="Pro residues" evidence="7">
    <location>
        <begin position="829"/>
        <end position="839"/>
    </location>
</feature>
<dbReference type="InterPro" id="IPR005877">
    <property type="entry name" value="YSIRK_signal_dom"/>
</dbReference>
<dbReference type="InterPro" id="IPR019931">
    <property type="entry name" value="LPXTG_anchor"/>
</dbReference>
<proteinExistence type="predicted"/>
<feature type="region of interest" description="Disordered" evidence="7">
    <location>
        <begin position="1639"/>
        <end position="1669"/>
    </location>
</feature>
<evidence type="ECO:0000259" key="8">
    <source>
        <dbReference type="PROSITE" id="PS50847"/>
    </source>
</evidence>
<feature type="region of interest" description="Disordered" evidence="7">
    <location>
        <begin position="1789"/>
        <end position="1849"/>
    </location>
</feature>
<evidence type="ECO:0000256" key="1">
    <source>
        <dbReference type="ARBA" id="ARBA00022512"/>
    </source>
</evidence>
<feature type="domain" description="Gram-positive cocci surface proteins LPxTG" evidence="8">
    <location>
        <begin position="2476"/>
        <end position="2509"/>
    </location>
</feature>
<feature type="region of interest" description="Disordered" evidence="7">
    <location>
        <begin position="72"/>
        <end position="94"/>
    </location>
</feature>
<dbReference type="EMBL" id="RSDO01000033">
    <property type="protein sequence ID" value="RRR50437.1"/>
    <property type="molecule type" value="Genomic_DNA"/>
</dbReference>
<dbReference type="Pfam" id="PF17965">
    <property type="entry name" value="MucBP_2"/>
    <property type="match status" value="5"/>
</dbReference>
<comment type="caution">
    <text evidence="9">The sequence shown here is derived from an EMBL/GenBank/DDBJ whole genome shotgun (WGS) entry which is preliminary data.</text>
</comment>
<dbReference type="PANTHER" id="PTHR13037">
    <property type="entry name" value="FORMIN"/>
    <property type="match status" value="1"/>
</dbReference>
<keyword evidence="2" id="KW-0964">Secreted</keyword>
<evidence type="ECO:0000256" key="7">
    <source>
        <dbReference type="SAM" id="MobiDB-lite"/>
    </source>
</evidence>
<organism evidence="9 10">
    <name type="scientific">Streptococcus suis</name>
    <dbReference type="NCBI Taxonomy" id="1307"/>
    <lineage>
        <taxon>Bacteria</taxon>
        <taxon>Bacillati</taxon>
        <taxon>Bacillota</taxon>
        <taxon>Bacilli</taxon>
        <taxon>Lactobacillales</taxon>
        <taxon>Streptococcaceae</taxon>
        <taxon>Streptococcus</taxon>
    </lineage>
</organism>
<feature type="compositionally biased region" description="Polar residues" evidence="7">
    <location>
        <begin position="2476"/>
        <end position="2485"/>
    </location>
</feature>
<dbReference type="InterPro" id="IPR041558">
    <property type="entry name" value="MucBP_2"/>
</dbReference>
<dbReference type="Pfam" id="PF17966">
    <property type="entry name" value="Muc_B2"/>
    <property type="match status" value="6"/>
</dbReference>
<feature type="region of interest" description="Disordered" evidence="7">
    <location>
        <begin position="1344"/>
        <end position="1369"/>
    </location>
</feature>
<accession>A0A426T9B7</accession>
<feature type="compositionally biased region" description="Pro residues" evidence="7">
    <location>
        <begin position="2226"/>
        <end position="2236"/>
    </location>
</feature>
<feature type="region of interest" description="Disordered" evidence="7">
    <location>
        <begin position="200"/>
        <end position="228"/>
    </location>
</feature>
<dbReference type="InterPro" id="IPR041495">
    <property type="entry name" value="Mub_B2"/>
</dbReference>
<gene>
    <name evidence="9" type="ORF">EI998_10425</name>
</gene>
<evidence type="ECO:0000256" key="5">
    <source>
        <dbReference type="ARBA" id="ARBA00023088"/>
    </source>
</evidence>
<evidence type="ECO:0000256" key="6">
    <source>
        <dbReference type="SAM" id="Coils"/>
    </source>
</evidence>
<dbReference type="Proteomes" id="UP000274117">
    <property type="component" value="Unassembled WGS sequence"/>
</dbReference>
<dbReference type="Gene3D" id="2.60.40.4300">
    <property type="match status" value="6"/>
</dbReference>
<reference evidence="9 10" key="1">
    <citation type="submission" date="2018-11" db="EMBL/GenBank/DDBJ databases">
        <authorList>
            <person name="Stevens M.J."/>
            <person name="Cernela N."/>
            <person name="Spoerry Serrano N."/>
            <person name="Schmitt S."/>
            <person name="Schrenzel J."/>
            <person name="Stephan R."/>
        </authorList>
    </citation>
    <scope>NUCLEOTIDE SEQUENCE [LARGE SCALE GENOMIC DNA]</scope>
    <source>
        <strain evidence="9 10">PP422</strain>
    </source>
</reference>
<keyword evidence="4" id="KW-0732">Signal</keyword>
<feature type="region of interest" description="Disordered" evidence="7">
    <location>
        <begin position="1060"/>
        <end position="1080"/>
    </location>
</feature>